<proteinExistence type="predicted"/>
<keyword evidence="1" id="KW-0808">Transferase</keyword>
<feature type="domain" description="GHMP kinase N-terminal" evidence="2">
    <location>
        <begin position="92"/>
        <end position="150"/>
    </location>
</feature>
<dbReference type="SUPFAM" id="SSF54211">
    <property type="entry name" value="Ribosomal protein S5 domain 2-like"/>
    <property type="match status" value="1"/>
</dbReference>
<dbReference type="InterPro" id="IPR020568">
    <property type="entry name" value="Ribosomal_Su5_D2-typ_SF"/>
</dbReference>
<dbReference type="InterPro" id="IPR006204">
    <property type="entry name" value="GHMP_kinase_N_dom"/>
</dbReference>
<evidence type="ECO:0000313" key="4">
    <source>
        <dbReference type="Proteomes" id="UP000763557"/>
    </source>
</evidence>
<organism evidence="3 4">
    <name type="scientific">Kibdelosporangium persicum</name>
    <dbReference type="NCBI Taxonomy" id="2698649"/>
    <lineage>
        <taxon>Bacteria</taxon>
        <taxon>Bacillati</taxon>
        <taxon>Actinomycetota</taxon>
        <taxon>Actinomycetes</taxon>
        <taxon>Pseudonocardiales</taxon>
        <taxon>Pseudonocardiaceae</taxon>
        <taxon>Kibdelosporangium</taxon>
    </lineage>
</organism>
<comment type="caution">
    <text evidence="3">The sequence shown here is derived from an EMBL/GenBank/DDBJ whole genome shotgun (WGS) entry which is preliminary data.</text>
</comment>
<dbReference type="RefSeq" id="WP_173135746.1">
    <property type="nucleotide sequence ID" value="NZ_CBCSGW010000001.1"/>
</dbReference>
<gene>
    <name evidence="3" type="ORF">GC106_48440</name>
</gene>
<dbReference type="InterPro" id="IPR014721">
    <property type="entry name" value="Ribsml_uS5_D2-typ_fold_subgr"/>
</dbReference>
<keyword evidence="1" id="KW-0418">Kinase</keyword>
<dbReference type="Pfam" id="PF00288">
    <property type="entry name" value="GHMP_kinases_N"/>
    <property type="match status" value="1"/>
</dbReference>
<reference evidence="3 4" key="1">
    <citation type="submission" date="2020-01" db="EMBL/GenBank/DDBJ databases">
        <title>Kibdelosporangium persica a novel Actinomycetes from a hot desert in Iran.</title>
        <authorList>
            <person name="Safaei N."/>
            <person name="Zaburannyi N."/>
            <person name="Mueller R."/>
            <person name="Wink J."/>
        </authorList>
    </citation>
    <scope>NUCLEOTIDE SEQUENCE [LARGE SCALE GENOMIC DNA]</scope>
    <source>
        <strain evidence="3 4">4NS15</strain>
    </source>
</reference>
<evidence type="ECO:0000256" key="1">
    <source>
        <dbReference type="ARBA" id="ARBA00022777"/>
    </source>
</evidence>
<name>A0ABX2F905_9PSEU</name>
<dbReference type="Proteomes" id="UP000763557">
    <property type="component" value="Unassembled WGS sequence"/>
</dbReference>
<keyword evidence="4" id="KW-1185">Reference proteome</keyword>
<accession>A0ABX2F905</accession>
<dbReference type="EMBL" id="JAAATY010000015">
    <property type="protein sequence ID" value="NRN67604.1"/>
    <property type="molecule type" value="Genomic_DNA"/>
</dbReference>
<protein>
    <submittedName>
        <fullName evidence="3">Galactokinase</fullName>
    </submittedName>
</protein>
<evidence type="ECO:0000259" key="2">
    <source>
        <dbReference type="Pfam" id="PF00288"/>
    </source>
</evidence>
<evidence type="ECO:0000313" key="3">
    <source>
        <dbReference type="EMBL" id="NRN67604.1"/>
    </source>
</evidence>
<dbReference type="PRINTS" id="PR00959">
    <property type="entry name" value="MEVGALKINASE"/>
</dbReference>
<dbReference type="Gene3D" id="3.30.230.10">
    <property type="match status" value="1"/>
</dbReference>
<sequence>MIDLADRPDVAPELRLVPHAFREAYGRSAEGVWYAPGVVSLMPGLAVCGRWGAIVAAGRRDDGVVELASINKPAEPVVLPARDIPAWARPVVQVAERLRPAGVTLLCSVDLPAGAGLSSQTALACAAALALRDLCEPDMPLDHLVDVLVRSQPRSRVEAAFAGYQVGLDIGDTRLLVVDTRLRRDTPVRLTGFPGRGHESIEQLGRALTDFHRAQDAEDEQDIAVRAALDGGALGATMLVDDPGRPVAALVAPDRVAKVRAHVSDAFRRKERTAPRYLTIRPSAGARRITG</sequence>